<comment type="caution">
    <text evidence="3">The sequence shown here is derived from an EMBL/GenBank/DDBJ whole genome shotgun (WGS) entry which is preliminary data.</text>
</comment>
<gene>
    <name evidence="3" type="ORF">AWRI4620_LOCUS7240</name>
</gene>
<organism evidence="3 4">
    <name type="scientific">Aureobasidium uvarum</name>
    <dbReference type="NCBI Taxonomy" id="2773716"/>
    <lineage>
        <taxon>Eukaryota</taxon>
        <taxon>Fungi</taxon>
        <taxon>Dikarya</taxon>
        <taxon>Ascomycota</taxon>
        <taxon>Pezizomycotina</taxon>
        <taxon>Dothideomycetes</taxon>
        <taxon>Dothideomycetidae</taxon>
        <taxon>Dothideales</taxon>
        <taxon>Saccotheciaceae</taxon>
        <taxon>Aureobasidium</taxon>
    </lineage>
</organism>
<evidence type="ECO:0000313" key="3">
    <source>
        <dbReference type="EMBL" id="CAD0112985.1"/>
    </source>
</evidence>
<name>A0A9N8KJ89_9PEZI</name>
<dbReference type="PANTHER" id="PTHR37534:SF46">
    <property type="entry name" value="ZN(II)2CYS6 TRANSCRIPTION FACTOR (EUROFUNG)"/>
    <property type="match status" value="1"/>
</dbReference>
<dbReference type="EMBL" id="CAINUL010000015">
    <property type="protein sequence ID" value="CAD0112985.1"/>
    <property type="molecule type" value="Genomic_DNA"/>
</dbReference>
<dbReference type="PANTHER" id="PTHR37534">
    <property type="entry name" value="TRANSCRIPTIONAL ACTIVATOR PROTEIN UGA3"/>
    <property type="match status" value="1"/>
</dbReference>
<accession>A0A9N8KJ89</accession>
<evidence type="ECO:0000256" key="1">
    <source>
        <dbReference type="ARBA" id="ARBA00004123"/>
    </source>
</evidence>
<dbReference type="InterPro" id="IPR021858">
    <property type="entry name" value="Fun_TF"/>
</dbReference>
<dbReference type="AlphaFoldDB" id="A0A9N8KJ89"/>
<sequence length="324" mass="37063">MPYWHEKAIRHYDSAVSGLSQALQDRSQTNDKWKRETVLLLHLFEGFQSKDEESTLGKAHLRGAHELFIPTVKDQSPMSYHDVLVLEAYIMHTANNHLFQPDSQLPITHITEALGTLTSALNQLKMDCDWRSSPWIGFGGPELADMTYRVSWLAHKPSLDDKDQEEVEKIIARLSSWTAPACREESLSTQLDLPPRRLVLLAQAYWCACSYLTTHLAQEQSCILPFDADAFVTEILQLLDQLIEHEHTINNHLWPLVVIGTAATDLATQEHIKSLLPQFHQGLGPASLRRAERFLTVAWKTDSQGIMYGRKIFKNREALYQMFF</sequence>
<dbReference type="OrthoDB" id="1919336at2759"/>
<evidence type="ECO:0000256" key="2">
    <source>
        <dbReference type="ARBA" id="ARBA00023242"/>
    </source>
</evidence>
<dbReference type="GO" id="GO:0005634">
    <property type="term" value="C:nucleus"/>
    <property type="evidence" value="ECO:0007669"/>
    <property type="project" value="UniProtKB-SubCell"/>
</dbReference>
<dbReference type="Proteomes" id="UP000745764">
    <property type="component" value="Unassembled WGS sequence"/>
</dbReference>
<keyword evidence="2" id="KW-0539">Nucleus</keyword>
<evidence type="ECO:0000313" key="4">
    <source>
        <dbReference type="Proteomes" id="UP000745764"/>
    </source>
</evidence>
<dbReference type="Pfam" id="PF11951">
    <property type="entry name" value="Fungal_trans_2"/>
    <property type="match status" value="1"/>
</dbReference>
<proteinExistence type="predicted"/>
<keyword evidence="4" id="KW-1185">Reference proteome</keyword>
<protein>
    <submittedName>
        <fullName evidence="3">Uncharacterized protein</fullName>
    </submittedName>
</protein>
<comment type="subcellular location">
    <subcellularLocation>
        <location evidence="1">Nucleus</location>
    </subcellularLocation>
</comment>
<reference evidence="3" key="1">
    <citation type="submission" date="2020-06" db="EMBL/GenBank/DDBJ databases">
        <authorList>
            <person name="Onetto C."/>
        </authorList>
    </citation>
    <scope>NUCLEOTIDE SEQUENCE</scope>
</reference>